<dbReference type="CDD" id="cd00043">
    <property type="entry name" value="CYCLIN_SF"/>
    <property type="match status" value="1"/>
</dbReference>
<dbReference type="AlphaFoldDB" id="A0A1Q3DBG6"/>
<evidence type="ECO:0008006" key="3">
    <source>
        <dbReference type="Google" id="ProtNLM"/>
    </source>
</evidence>
<sequence>MSCIECTSRILTCDDVTGNLVCDQCGAVQPYNNFQAQTVGIGGPQGTYIRVGSSGTGSSLNYKEKKLFEANNLIQDFKDRLKLTEATASKIKTLIDQITDGEFGIGDWFTVLIGASCYVVMRNDHKSMSMAEIAAAIGIDVPELGRMAIRVDNYLKQNSELLESNIMKKKEEEEKLEFPQFDIVVFFKRIVDNLPCLVDLDEDIKDRIRRQGTFLVNCAVKWYLTTGRKPGPLVAAVIAFVAEVNGIVGCRIQVVAKEVHAVVSTCMSRYNEILTRLVEVAQALPWGKDVNTKNIVKNAPFVIQYMEMKSMEKGSGGERRDMEKENVGLDMEDAVRECLRKEVEYGEEAHSEESGGRYSEREDRSGLATLVGGGVDKFNISHECLAMIYSKFAEEVDCRNYFVEREEFRGRRRRTEFGLRECMDWWKGKSDLSKKLLLQDILEKDVGLTAMPPSFVRGCVANQQRRDKIKAAKHRIDKIMHPSNTDTCGNGDTCLSEFVETGKKKRRRRSNGMDWEDFIIETLLLHQVKEEEMEKGYYSTLLDMHVFNSGVL</sequence>
<reference evidence="2" key="1">
    <citation type="submission" date="2016-04" db="EMBL/GenBank/DDBJ databases">
        <title>Cephalotus genome sequencing.</title>
        <authorList>
            <person name="Fukushima K."/>
            <person name="Hasebe M."/>
            <person name="Fang X."/>
        </authorList>
    </citation>
    <scope>NUCLEOTIDE SEQUENCE [LARGE SCALE GENOMIC DNA]</scope>
    <source>
        <strain evidence="2">cv. St1</strain>
    </source>
</reference>
<gene>
    <name evidence="1" type="ORF">CFOL_v3_33288</name>
</gene>
<proteinExistence type="predicted"/>
<dbReference type="PANTHER" id="PTHR48428:SF1">
    <property type="entry name" value="PLANT-SPECIFIC TFIIB-RELATED PROTEIN PTF2"/>
    <property type="match status" value="1"/>
</dbReference>
<organism evidence="1 2">
    <name type="scientific">Cephalotus follicularis</name>
    <name type="common">Albany pitcher plant</name>
    <dbReference type="NCBI Taxonomy" id="3775"/>
    <lineage>
        <taxon>Eukaryota</taxon>
        <taxon>Viridiplantae</taxon>
        <taxon>Streptophyta</taxon>
        <taxon>Embryophyta</taxon>
        <taxon>Tracheophyta</taxon>
        <taxon>Spermatophyta</taxon>
        <taxon>Magnoliopsida</taxon>
        <taxon>eudicotyledons</taxon>
        <taxon>Gunneridae</taxon>
        <taxon>Pentapetalae</taxon>
        <taxon>rosids</taxon>
        <taxon>fabids</taxon>
        <taxon>Oxalidales</taxon>
        <taxon>Cephalotaceae</taxon>
        <taxon>Cephalotus</taxon>
    </lineage>
</organism>
<comment type="caution">
    <text evidence="1">The sequence shown here is derived from an EMBL/GenBank/DDBJ whole genome shotgun (WGS) entry which is preliminary data.</text>
</comment>
<dbReference type="PANTHER" id="PTHR48428">
    <property type="entry name" value="PLANT-SPECIFIC TFIIB-RELATED PROTEIN PTF2"/>
    <property type="match status" value="1"/>
</dbReference>
<dbReference type="Gene3D" id="1.10.472.170">
    <property type="match status" value="1"/>
</dbReference>
<dbReference type="Proteomes" id="UP000187406">
    <property type="component" value="Unassembled WGS sequence"/>
</dbReference>
<dbReference type="OrthoDB" id="511529at2759"/>
<protein>
    <recommendedName>
        <fullName evidence="3">Plant-specific TFIIB-related protein PTF2</fullName>
    </recommendedName>
</protein>
<dbReference type="InterPro" id="IPR036915">
    <property type="entry name" value="Cyclin-like_sf"/>
</dbReference>
<dbReference type="InterPro" id="IPR053340">
    <property type="entry name" value="PTF2"/>
</dbReference>
<keyword evidence="2" id="KW-1185">Reference proteome</keyword>
<dbReference type="InParanoid" id="A0A1Q3DBG6"/>
<accession>A0A1Q3DBG6</accession>
<dbReference type="SUPFAM" id="SSF47954">
    <property type="entry name" value="Cyclin-like"/>
    <property type="match status" value="1"/>
</dbReference>
<evidence type="ECO:0000313" key="2">
    <source>
        <dbReference type="Proteomes" id="UP000187406"/>
    </source>
</evidence>
<evidence type="ECO:0000313" key="1">
    <source>
        <dbReference type="EMBL" id="GAV89876.1"/>
    </source>
</evidence>
<dbReference type="FunCoup" id="A0A1Q3DBG6">
    <property type="interactions" value="112"/>
</dbReference>
<name>A0A1Q3DBG6_CEPFO</name>
<dbReference type="STRING" id="3775.A0A1Q3DBG6"/>
<dbReference type="EMBL" id="BDDD01005812">
    <property type="protein sequence ID" value="GAV89876.1"/>
    <property type="molecule type" value="Genomic_DNA"/>
</dbReference>